<protein>
    <submittedName>
        <fullName evidence="2">Uncharacterized protein</fullName>
    </submittedName>
</protein>
<keyword evidence="3" id="KW-1185">Reference proteome</keyword>
<dbReference type="AlphaFoldDB" id="A0A078B906"/>
<feature type="region of interest" description="Disordered" evidence="1">
    <location>
        <begin position="66"/>
        <end position="101"/>
    </location>
</feature>
<reference evidence="2 3" key="1">
    <citation type="submission" date="2014-06" db="EMBL/GenBank/DDBJ databases">
        <authorList>
            <person name="Swart Estienne"/>
        </authorList>
    </citation>
    <scope>NUCLEOTIDE SEQUENCE [LARGE SCALE GENOMIC DNA]</scope>
    <source>
        <strain evidence="2 3">130c</strain>
    </source>
</reference>
<feature type="compositionally biased region" description="Polar residues" evidence="1">
    <location>
        <begin position="66"/>
        <end position="78"/>
    </location>
</feature>
<accession>A0A078B906</accession>
<evidence type="ECO:0000256" key="1">
    <source>
        <dbReference type="SAM" id="MobiDB-lite"/>
    </source>
</evidence>
<sequence>MNVLQSQIKAKNDQDSFMREEKERQKSQIKFKQELNQNMDSDIKNQIKMQQNSYKKMLDEQKFQESLNYSQNRSTMSINDRDDSDTRSRSQLRNLNGSMRDGSSYYGDYTYHQQNQSQYMNKIDIMNQNAQYKGNNIMDQSQIKYGQSMSSSLERPYHQRN</sequence>
<feature type="region of interest" description="Disordered" evidence="1">
    <location>
        <begin position="1"/>
        <end position="26"/>
    </location>
</feature>
<evidence type="ECO:0000313" key="3">
    <source>
        <dbReference type="Proteomes" id="UP000039865"/>
    </source>
</evidence>
<evidence type="ECO:0000313" key="2">
    <source>
        <dbReference type="EMBL" id="CDW89762.1"/>
    </source>
</evidence>
<proteinExistence type="predicted"/>
<name>A0A078B906_STYLE</name>
<organism evidence="2 3">
    <name type="scientific">Stylonychia lemnae</name>
    <name type="common">Ciliate</name>
    <dbReference type="NCBI Taxonomy" id="5949"/>
    <lineage>
        <taxon>Eukaryota</taxon>
        <taxon>Sar</taxon>
        <taxon>Alveolata</taxon>
        <taxon>Ciliophora</taxon>
        <taxon>Intramacronucleata</taxon>
        <taxon>Spirotrichea</taxon>
        <taxon>Stichotrichia</taxon>
        <taxon>Sporadotrichida</taxon>
        <taxon>Oxytrichidae</taxon>
        <taxon>Stylonychinae</taxon>
        <taxon>Stylonychia</taxon>
    </lineage>
</organism>
<feature type="compositionally biased region" description="Basic and acidic residues" evidence="1">
    <location>
        <begin position="10"/>
        <end position="26"/>
    </location>
</feature>
<dbReference type="Proteomes" id="UP000039865">
    <property type="component" value="Unassembled WGS sequence"/>
</dbReference>
<feature type="compositionally biased region" description="Basic and acidic residues" evidence="1">
    <location>
        <begin position="79"/>
        <end position="88"/>
    </location>
</feature>
<dbReference type="EMBL" id="CCKQ01017860">
    <property type="protein sequence ID" value="CDW89762.1"/>
    <property type="molecule type" value="Genomic_DNA"/>
</dbReference>
<dbReference type="InParanoid" id="A0A078B906"/>
<gene>
    <name evidence="2" type="primary">Contig3782.g4050</name>
    <name evidence="2" type="ORF">STYLEM_18900</name>
</gene>